<proteinExistence type="predicted"/>
<keyword evidence="2" id="KW-1003">Cell membrane</keyword>
<evidence type="ECO:0000259" key="11">
    <source>
        <dbReference type="PROSITE" id="PS50262"/>
    </source>
</evidence>
<evidence type="ECO:0000256" key="7">
    <source>
        <dbReference type="ARBA" id="ARBA00023170"/>
    </source>
</evidence>
<dbReference type="GeneID" id="100493226"/>
<feature type="transmembrane region" description="Helical" evidence="10">
    <location>
        <begin position="25"/>
        <end position="42"/>
    </location>
</feature>
<dbReference type="AGR" id="Xenbase:XB-GENE-967341"/>
<evidence type="ECO:0000256" key="6">
    <source>
        <dbReference type="ARBA" id="ARBA00023136"/>
    </source>
</evidence>
<feature type="transmembrane region" description="Helical" evidence="10">
    <location>
        <begin position="249"/>
        <end position="269"/>
    </location>
</feature>
<dbReference type="Reactome" id="R-XTR-418555">
    <property type="pathway name" value="G alpha (s) signalling events"/>
</dbReference>
<dbReference type="GO" id="GO:0004957">
    <property type="term" value="F:prostaglandin E receptor activity"/>
    <property type="evidence" value="ECO:0000318"/>
    <property type="project" value="GO_Central"/>
</dbReference>
<name>A0A803KDW1_XENTR</name>
<dbReference type="GO" id="GO:0007204">
    <property type="term" value="P:positive regulation of cytosolic calcium ion concentration"/>
    <property type="evidence" value="ECO:0000318"/>
    <property type="project" value="GO_Central"/>
</dbReference>
<dbReference type="GO" id="GO:0005886">
    <property type="term" value="C:plasma membrane"/>
    <property type="evidence" value="ECO:0000318"/>
    <property type="project" value="GO_Central"/>
</dbReference>
<dbReference type="Pfam" id="PF00001">
    <property type="entry name" value="7tm_1"/>
    <property type="match status" value="1"/>
</dbReference>
<dbReference type="InterPro" id="IPR000276">
    <property type="entry name" value="GPCR_Rhodpsn"/>
</dbReference>
<keyword evidence="9" id="KW-0807">Transducer</keyword>
<evidence type="ECO:0000256" key="4">
    <source>
        <dbReference type="ARBA" id="ARBA00022989"/>
    </source>
</evidence>
<dbReference type="PANTHER" id="PTHR11866:SF8">
    <property type="entry name" value="PROSTAGLANDIN E2 RECEPTOR EP2 SUBTYPE"/>
    <property type="match status" value="1"/>
</dbReference>
<dbReference type="PRINTS" id="PR01788">
    <property type="entry name" value="PROSTANOIDR"/>
</dbReference>
<evidence type="ECO:0000256" key="8">
    <source>
        <dbReference type="ARBA" id="ARBA00023180"/>
    </source>
</evidence>
<dbReference type="GO" id="GO:0006954">
    <property type="term" value="P:inflammatory response"/>
    <property type="evidence" value="ECO:0000318"/>
    <property type="project" value="GO_Central"/>
</dbReference>
<dbReference type="GO" id="GO:0071380">
    <property type="term" value="P:cellular response to prostaglandin E stimulus"/>
    <property type="evidence" value="ECO:0000318"/>
    <property type="project" value="GO_Central"/>
</dbReference>
<dbReference type="InterPro" id="IPR000370">
    <property type="entry name" value="Prostglndn_IP_rcpt"/>
</dbReference>
<gene>
    <name evidence="12 14 15" type="primary">ptger2</name>
</gene>
<dbReference type="Ensembl" id="ENSXETT00000111711">
    <property type="protein sequence ID" value="ENSXETP00000118588"/>
    <property type="gene ID" value="ENSXETG00000012202"/>
</dbReference>
<evidence type="ECO:0000313" key="14">
    <source>
        <dbReference type="RefSeq" id="XP_031747410.1"/>
    </source>
</evidence>
<evidence type="ECO:0000256" key="2">
    <source>
        <dbReference type="ARBA" id="ARBA00022475"/>
    </source>
</evidence>
<dbReference type="GO" id="GO:0007189">
    <property type="term" value="P:adenylate cyclase-activating G protein-coupled receptor signaling pathway"/>
    <property type="evidence" value="ECO:0000318"/>
    <property type="project" value="GO_Central"/>
</dbReference>
<dbReference type="Xenbase" id="XB-GENE-967341">
    <property type="gene designation" value="ptger2"/>
</dbReference>
<dbReference type="InterPro" id="IPR008365">
    <property type="entry name" value="Prostanoid_rcpt"/>
</dbReference>
<keyword evidence="7 14" id="KW-0675">Receptor</keyword>
<evidence type="ECO:0000313" key="12">
    <source>
        <dbReference type="Ensembl" id="ENSXETP00000118588"/>
    </source>
</evidence>
<keyword evidence="13" id="KW-1185">Reference proteome</keyword>
<accession>A0A803KDW1</accession>
<feature type="domain" description="G-protein coupled receptors family 1 profile" evidence="11">
    <location>
        <begin position="34"/>
        <end position="269"/>
    </location>
</feature>
<dbReference type="CDD" id="cd15139">
    <property type="entry name" value="7tmA_PGE2_EP2"/>
    <property type="match status" value="1"/>
</dbReference>
<dbReference type="PRINTS" id="PR00237">
    <property type="entry name" value="GPCRRHODOPSN"/>
</dbReference>
<feature type="transmembrane region" description="Helical" evidence="10">
    <location>
        <begin position="144"/>
        <end position="164"/>
    </location>
</feature>
<keyword evidence="3 10" id="KW-0812">Transmembrane</keyword>
<dbReference type="PRINTS" id="PR00856">
    <property type="entry name" value="PRSTNOIDIPR"/>
</dbReference>
<protein>
    <submittedName>
        <fullName evidence="12">Prostaglandin E receptor 2</fullName>
    </submittedName>
    <submittedName>
        <fullName evidence="14">Prostaglandin E2 receptor EP2 subtype isoform X1</fullName>
    </submittedName>
</protein>
<dbReference type="SUPFAM" id="SSF81321">
    <property type="entry name" value="Family A G protein-coupled receptor-like"/>
    <property type="match status" value="1"/>
</dbReference>
<sequence length="407" mass="45867">MRGNSSDLCESQLHLNPGVSPTHSAMMFSLGVLGNLIALVLLEHRRRGIRGKISLFHILATGLVITDLMGTCMLSPVVLSAYSSNLTLKALGGSDNFIVCHYFAFAMTFFSLATMLVLFAMALERAMAIGHPYFYEKFISKRCGLVMFPVIYSFCIFFCLFPAMGAGEYIQYCPGTWCFINMRGQHIDGSTSNVYSTLYATLLLIVIIAVLTCNFIVIISLVRMHKRQKSRLGSLMVTKKERMSMSEEIDHLILLSLMTIIFFICSVPFTCRSSKGNEGLFSKNPGLWAKLIKEGLSRENEFTQEVQVYMNRFCPDCHNDDRDLLALRFLSFNSIIDPWVFTILRPPVLRLMRYVLCCQKTFKIKEIAKSPSLTSRLSNTKLTNVDIKYGSAQKPDGHNQIPHGENT</sequence>
<dbReference type="GeneTree" id="ENSGT01050000244902"/>
<dbReference type="Proteomes" id="UP000008143">
    <property type="component" value="Chromosome 8"/>
</dbReference>
<feature type="transmembrane region" description="Helical" evidence="10">
    <location>
        <begin position="102"/>
        <end position="123"/>
    </location>
</feature>
<evidence type="ECO:0000313" key="13">
    <source>
        <dbReference type="Proteomes" id="UP000008143"/>
    </source>
</evidence>
<reference evidence="14" key="3">
    <citation type="submission" date="2025-04" db="UniProtKB">
        <authorList>
            <consortium name="RefSeq"/>
        </authorList>
    </citation>
    <scope>IDENTIFICATION</scope>
    <source>
        <strain evidence="14">Nigerian</strain>
        <tissue evidence="14">Liver and blood</tissue>
    </source>
</reference>
<dbReference type="OMA" id="NDNITCH"/>
<dbReference type="CTD" id="5732"/>
<keyword evidence="6 10" id="KW-0472">Membrane</keyword>
<keyword evidence="4 10" id="KW-1133">Transmembrane helix</keyword>
<keyword evidence="8" id="KW-0325">Glycoprotein</keyword>
<feature type="transmembrane region" description="Helical" evidence="10">
    <location>
        <begin position="54"/>
        <end position="82"/>
    </location>
</feature>
<dbReference type="Bgee" id="ENSXETG00000012202">
    <property type="expression patterns" value="Expressed in testis and 3 other cell types or tissues"/>
</dbReference>
<dbReference type="PROSITE" id="PS50262">
    <property type="entry name" value="G_PROTEIN_RECEP_F1_2"/>
    <property type="match status" value="1"/>
</dbReference>
<evidence type="ECO:0000256" key="3">
    <source>
        <dbReference type="ARBA" id="ARBA00022692"/>
    </source>
</evidence>
<dbReference type="Gene3D" id="1.20.1070.10">
    <property type="entry name" value="Rhodopsin 7-helix transmembrane proteins"/>
    <property type="match status" value="1"/>
</dbReference>
<dbReference type="PANTHER" id="PTHR11866">
    <property type="entry name" value="G-PROTEIN COUPLED RECEPTOR FAMILY 1 MEMBER"/>
    <property type="match status" value="1"/>
</dbReference>
<evidence type="ECO:0000256" key="1">
    <source>
        <dbReference type="ARBA" id="ARBA00004651"/>
    </source>
</evidence>
<dbReference type="Reactome" id="R-XTR-391908">
    <property type="pathway name" value="Prostanoid ligand receptors"/>
</dbReference>
<organism evidence="12">
    <name type="scientific">Xenopus tropicalis</name>
    <name type="common">Western clawed frog</name>
    <name type="synonym">Silurana tropicalis</name>
    <dbReference type="NCBI Taxonomy" id="8364"/>
    <lineage>
        <taxon>Eukaryota</taxon>
        <taxon>Metazoa</taxon>
        <taxon>Chordata</taxon>
        <taxon>Craniata</taxon>
        <taxon>Vertebrata</taxon>
        <taxon>Euteleostomi</taxon>
        <taxon>Amphibia</taxon>
        <taxon>Batrachia</taxon>
        <taxon>Anura</taxon>
        <taxon>Pipoidea</taxon>
        <taxon>Pipidae</taxon>
        <taxon>Xenopodinae</taxon>
        <taxon>Xenopus</taxon>
        <taxon>Silurana</taxon>
    </lineage>
</organism>
<evidence type="ECO:0000256" key="9">
    <source>
        <dbReference type="ARBA" id="ARBA00023224"/>
    </source>
</evidence>
<dbReference type="RefSeq" id="XP_031747410.1">
    <property type="nucleotide sequence ID" value="XM_031891550.1"/>
</dbReference>
<evidence type="ECO:0000256" key="5">
    <source>
        <dbReference type="ARBA" id="ARBA00023040"/>
    </source>
</evidence>
<reference evidence="12" key="1">
    <citation type="journal article" date="2010" name="Science">
        <title>The genome of the Western clawed frog Xenopus tropicalis.</title>
        <authorList>
            <person name="Hellsten U."/>
            <person name="Harland R.M."/>
            <person name="Gilchrist M.J."/>
            <person name="Hendrix D."/>
            <person name="Jurka J."/>
            <person name="Kapitonov V."/>
            <person name="Ovcharenko I."/>
            <person name="Putnam N.H."/>
            <person name="Shu S."/>
            <person name="Taher L."/>
            <person name="Blitz I.L."/>
            <person name="Blumberg B."/>
            <person name="Dichmann D.S."/>
            <person name="Dubchak I."/>
            <person name="Amaya E."/>
            <person name="Detter J.C."/>
            <person name="Fletcher R."/>
            <person name="Gerhard D.S."/>
            <person name="Goodstein D."/>
            <person name="Graves T."/>
            <person name="Grigoriev I.V."/>
            <person name="Grimwood J."/>
            <person name="Kawashima T."/>
            <person name="Lindquist E."/>
            <person name="Lucas S.M."/>
            <person name="Mead P.E."/>
            <person name="Mitros T."/>
            <person name="Ogino H."/>
            <person name="Ohta Y."/>
            <person name="Poliakov A.V."/>
            <person name="Pollet N."/>
            <person name="Robert J."/>
            <person name="Salamov A."/>
            <person name="Sater A.K."/>
            <person name="Schmutz J."/>
            <person name="Terry A."/>
            <person name="Vize P.D."/>
            <person name="Warren W.C."/>
            <person name="Wells D."/>
            <person name="Wills A."/>
            <person name="Wilson R.K."/>
            <person name="Zimmerman L.B."/>
            <person name="Zorn A.M."/>
            <person name="Grainger R."/>
            <person name="Grammer T."/>
            <person name="Khokha M.K."/>
            <person name="Richardson P.M."/>
            <person name="Rokhsar D.S."/>
        </authorList>
    </citation>
    <scope>NUCLEOTIDE SEQUENCE [LARGE SCALE GENOMIC DNA]</scope>
    <source>
        <strain evidence="12">Nigerian</strain>
    </source>
</reference>
<dbReference type="InterPro" id="IPR017452">
    <property type="entry name" value="GPCR_Rhodpsn_7TM"/>
</dbReference>
<evidence type="ECO:0000313" key="15">
    <source>
        <dbReference type="Xenbase" id="XB-GENE-967341"/>
    </source>
</evidence>
<dbReference type="OrthoDB" id="5959154at2759"/>
<comment type="subcellular location">
    <subcellularLocation>
        <location evidence="1">Cell membrane</location>
        <topology evidence="1">Multi-pass membrane protein</topology>
    </subcellularLocation>
</comment>
<dbReference type="AlphaFoldDB" id="A0A803KDW1"/>
<feature type="transmembrane region" description="Helical" evidence="10">
    <location>
        <begin position="198"/>
        <end position="222"/>
    </location>
</feature>
<evidence type="ECO:0000256" key="10">
    <source>
        <dbReference type="SAM" id="Phobius"/>
    </source>
</evidence>
<reference evidence="12" key="2">
    <citation type="submission" date="2021-03" db="UniProtKB">
        <authorList>
            <consortium name="Ensembl"/>
        </authorList>
    </citation>
    <scope>IDENTIFICATION</scope>
</reference>
<keyword evidence="5" id="KW-0297">G-protein coupled receptor</keyword>